<accession>A0ABY2X789</accession>
<dbReference type="Pfam" id="PF13403">
    <property type="entry name" value="Hint_2"/>
    <property type="match status" value="1"/>
</dbReference>
<dbReference type="RefSeq" id="WP_138864703.1">
    <property type="nucleotide sequence ID" value="NZ_VCPC01000003.1"/>
</dbReference>
<dbReference type="EMBL" id="VCPC01000003">
    <property type="protein sequence ID" value="TMV11639.1"/>
    <property type="molecule type" value="Genomic_DNA"/>
</dbReference>
<comment type="caution">
    <text evidence="2">The sequence shown here is derived from an EMBL/GenBank/DDBJ whole genome shotgun (WGS) entry which is preliminary data.</text>
</comment>
<protein>
    <submittedName>
        <fullName evidence="2">Hint domain-containing protein</fullName>
    </submittedName>
</protein>
<gene>
    <name evidence="2" type="ORF">FGK64_15310</name>
</gene>
<dbReference type="Gene3D" id="2.170.16.10">
    <property type="entry name" value="Hedgehog/Intein (Hint) domain"/>
    <property type="match status" value="1"/>
</dbReference>
<feature type="domain" description="Hedgehog/Intein (Hint)" evidence="1">
    <location>
        <begin position="157"/>
        <end position="303"/>
    </location>
</feature>
<reference evidence="2 3" key="1">
    <citation type="submission" date="2019-05" db="EMBL/GenBank/DDBJ databases">
        <title>Marivita sp. nov. isolated from sea sediment.</title>
        <authorList>
            <person name="Kim W."/>
        </authorList>
    </citation>
    <scope>NUCLEOTIDE SEQUENCE [LARGE SCALE GENOMIC DNA]</scope>
    <source>
        <strain evidence="2 3">CAU 1492</strain>
    </source>
</reference>
<organism evidence="2 3">
    <name type="scientific">Arenibacterium halophilum</name>
    <dbReference type="NCBI Taxonomy" id="2583821"/>
    <lineage>
        <taxon>Bacteria</taxon>
        <taxon>Pseudomonadati</taxon>
        <taxon>Pseudomonadota</taxon>
        <taxon>Alphaproteobacteria</taxon>
        <taxon>Rhodobacterales</taxon>
        <taxon>Paracoccaceae</taxon>
        <taxon>Arenibacterium</taxon>
    </lineage>
</organism>
<dbReference type="SUPFAM" id="SSF51294">
    <property type="entry name" value="Hedgehog/intein (Hint) domain"/>
    <property type="match status" value="1"/>
</dbReference>
<name>A0ABY2X789_9RHOB</name>
<evidence type="ECO:0000313" key="3">
    <source>
        <dbReference type="Proteomes" id="UP001191082"/>
    </source>
</evidence>
<dbReference type="InterPro" id="IPR036844">
    <property type="entry name" value="Hint_dom_sf"/>
</dbReference>
<evidence type="ECO:0000313" key="2">
    <source>
        <dbReference type="EMBL" id="TMV11639.1"/>
    </source>
</evidence>
<dbReference type="Proteomes" id="UP001191082">
    <property type="component" value="Unassembled WGS sequence"/>
</dbReference>
<evidence type="ECO:0000259" key="1">
    <source>
        <dbReference type="Pfam" id="PF13403"/>
    </source>
</evidence>
<proteinExistence type="predicted"/>
<sequence>MGTGFRGAFVLSWSQTELDGLDAAPVGSLQVGASWAWRGEAVRIDGPNDVFRPDRANEDTDLRRRAARKVGRLLGAVARDQGARPPVDETERGLFDETFFTVTNGARSYRVTLIPLGGSQPPLLMFVGDPPPRETELWVVERHLPATAPAQPDGGVICFTPGTLIATDRGLRPVEVLAEGDRVLTRDNGPQQVCWVGARRMTGARLHALPHLRPVRIGPGAFGIERPDQELLVSPQHRLLVRGPAARALFNTPEVLVAARDLVNDTTITVQSDLRAVTYVHLLLPSHQVIWANGVETESFHPASADLGTLADADRARLLALLPEVAEDPHSYGGYARRNLTRSESALLHHGAA</sequence>
<keyword evidence="3" id="KW-1185">Reference proteome</keyword>
<dbReference type="InterPro" id="IPR028992">
    <property type="entry name" value="Hedgehog/Intein_dom"/>
</dbReference>